<dbReference type="InterPro" id="IPR003331">
    <property type="entry name" value="UDP_GlcNAc_Epimerase_2_dom"/>
</dbReference>
<accession>A0A0G0W5K5</accession>
<dbReference type="Gene3D" id="3.40.50.2000">
    <property type="entry name" value="Glycogen Phosphorylase B"/>
    <property type="match status" value="2"/>
</dbReference>
<feature type="domain" description="UDP-N-acetylglucosamine 2-epimerase" evidence="1">
    <location>
        <begin position="26"/>
        <end position="373"/>
    </location>
</feature>
<dbReference type="GO" id="GO:0006047">
    <property type="term" value="P:UDP-N-acetylglucosamine metabolic process"/>
    <property type="evidence" value="ECO:0007669"/>
    <property type="project" value="InterPro"/>
</dbReference>
<dbReference type="CDD" id="cd03786">
    <property type="entry name" value="GTB_UDP-GlcNAc_2-Epimerase"/>
    <property type="match status" value="1"/>
</dbReference>
<dbReference type="InterPro" id="IPR020004">
    <property type="entry name" value="UDP-GlcNAc_Epase"/>
</dbReference>
<dbReference type="Proteomes" id="UP000034749">
    <property type="component" value="Unassembled WGS sequence"/>
</dbReference>
<reference evidence="2 3" key="1">
    <citation type="journal article" date="2015" name="Nature">
        <title>rRNA introns, odd ribosomes, and small enigmatic genomes across a large radiation of phyla.</title>
        <authorList>
            <person name="Brown C.T."/>
            <person name="Hug L.A."/>
            <person name="Thomas B.C."/>
            <person name="Sharon I."/>
            <person name="Castelle C.J."/>
            <person name="Singh A."/>
            <person name="Wilkins M.J."/>
            <person name="Williams K.H."/>
            <person name="Banfield J.F."/>
        </authorList>
    </citation>
    <scope>NUCLEOTIDE SEQUENCE [LARGE SCALE GENOMIC DNA]</scope>
</reference>
<dbReference type="PANTHER" id="PTHR43174:SF3">
    <property type="entry name" value="UDP-N-ACETYLGLUCOSAMINE 2-EPIMERASE"/>
    <property type="match status" value="1"/>
</dbReference>
<evidence type="ECO:0000259" key="1">
    <source>
        <dbReference type="Pfam" id="PF02350"/>
    </source>
</evidence>
<dbReference type="Pfam" id="PF02350">
    <property type="entry name" value="Epimerase_2"/>
    <property type="match status" value="1"/>
</dbReference>
<dbReference type="InterPro" id="IPR029767">
    <property type="entry name" value="WecB-like"/>
</dbReference>
<protein>
    <submittedName>
        <fullName evidence="2">UDP-N-acetyl-D-glucosamine 2-epimerase, UDP-hydrolysing</fullName>
    </submittedName>
</protein>
<organism evidence="2 3">
    <name type="scientific">Candidatus Nomurabacteria bacterium GW2011_GWA2_40_9</name>
    <dbReference type="NCBI Taxonomy" id="1618734"/>
    <lineage>
        <taxon>Bacteria</taxon>
        <taxon>Candidatus Nomuraibacteriota</taxon>
    </lineage>
</organism>
<dbReference type="PATRIC" id="fig|1618734.3.peg.219"/>
<dbReference type="GO" id="GO:0004553">
    <property type="term" value="F:hydrolase activity, hydrolyzing O-glycosyl compounds"/>
    <property type="evidence" value="ECO:0007669"/>
    <property type="project" value="InterPro"/>
</dbReference>
<evidence type="ECO:0000313" key="2">
    <source>
        <dbReference type="EMBL" id="KKR79515.1"/>
    </source>
</evidence>
<dbReference type="NCBIfam" id="TIGR03568">
    <property type="entry name" value="NeuC_NnaA"/>
    <property type="match status" value="1"/>
</dbReference>
<name>A0A0G0W5K5_9BACT</name>
<evidence type="ECO:0000313" key="3">
    <source>
        <dbReference type="Proteomes" id="UP000034749"/>
    </source>
</evidence>
<proteinExistence type="predicted"/>
<gene>
    <name evidence="2" type="ORF">UU24_C0006G0009</name>
</gene>
<dbReference type="AlphaFoldDB" id="A0A0G0W5K5"/>
<dbReference type="EMBL" id="LBZW01000006">
    <property type="protein sequence ID" value="KKR79515.1"/>
    <property type="molecule type" value="Genomic_DNA"/>
</dbReference>
<dbReference type="PANTHER" id="PTHR43174">
    <property type="entry name" value="UDP-N-ACETYLGLUCOSAMINE 2-EPIMERASE"/>
    <property type="match status" value="1"/>
</dbReference>
<dbReference type="SUPFAM" id="SSF53756">
    <property type="entry name" value="UDP-Glycosyltransferase/glycogen phosphorylase"/>
    <property type="match status" value="1"/>
</dbReference>
<comment type="caution">
    <text evidence="2">The sequence shown here is derived from an EMBL/GenBank/DDBJ whole genome shotgun (WGS) entry which is preliminary data.</text>
</comment>
<sequence length="399" mass="45162">MILKKRNITVVTGNRSDYGHLFWILKEIQKSQKLHLQLIATGQHISKNYGETYKEILKDGFKILKKVDLQLSDDSPLSRTQSMGKGLIQFAKVFHSLKSDILLLLGDRYEIFIAAQAAMMANIPIAHIHGGEITQGVIDEAIRHALTKMSHIHFVAAEAYRHRVIQLGESPNFVFLVGAPGLESYKKSPLLSRQEVECKLGLQLRSPLFLVTYHPLTLEDKKERKGIFQLLRALNHFPDAHIIFTQHNSDPRSEIIEESIHRYIRNHSDRCMFFTSLGQSLYGSVLKNSDVLIGNSSSGIIEAPVLKKPTVNIGKRQEGRLKARSIIDCKENETAIVSAIQKALSSDFQSQLKYTQSLYEIKDTSKKMCKILENISLDHILFKKFYDIKSVSSNLIGVP</sequence>